<dbReference type="InterPro" id="IPR010839">
    <property type="entry name" value="AtuA_N"/>
</dbReference>
<dbReference type="Proteomes" id="UP001501470">
    <property type="component" value="Unassembled WGS sequence"/>
</dbReference>
<dbReference type="EMBL" id="BAAAQD010000004">
    <property type="protein sequence ID" value="GAA1510665.1"/>
    <property type="molecule type" value="Genomic_DNA"/>
</dbReference>
<name>A0ABN2A3L9_9ACTN</name>
<evidence type="ECO:0000259" key="1">
    <source>
        <dbReference type="Pfam" id="PF07287"/>
    </source>
</evidence>
<evidence type="ECO:0000313" key="3">
    <source>
        <dbReference type="Proteomes" id="UP001501470"/>
    </source>
</evidence>
<dbReference type="PANTHER" id="PTHR47472">
    <property type="entry name" value="PROPIONYL-COA CARBOXYLASE"/>
    <property type="match status" value="1"/>
</dbReference>
<accession>A0ABN2A3L9</accession>
<comment type="caution">
    <text evidence="2">The sequence shown here is derived from an EMBL/GenBank/DDBJ whole genome shotgun (WGS) entry which is preliminary data.</text>
</comment>
<gene>
    <name evidence="2" type="ORF">GCM10009827_026060</name>
</gene>
<evidence type="ECO:0000313" key="2">
    <source>
        <dbReference type="EMBL" id="GAA1510665.1"/>
    </source>
</evidence>
<feature type="domain" description="Acyclic terpene utilisation N-terminal" evidence="1">
    <location>
        <begin position="11"/>
        <end position="443"/>
    </location>
</feature>
<dbReference type="Pfam" id="PF07287">
    <property type="entry name" value="AtuA"/>
    <property type="match status" value="1"/>
</dbReference>
<dbReference type="RefSeq" id="WP_344502083.1">
    <property type="nucleotide sequence ID" value="NZ_BAAAQD010000004.1"/>
</dbReference>
<sequence>MVARQPAAVLSIGSGSAYADDRLDAVAAMADSGRVTYLGFDCLAERTLALAQIRRMADPAAGHDRRIGALLPLLHRYLAAGGRVVGNFGAANPGAARDEFARGLARLGLSGVRIGTIHGDDVRHVLAEHDVELPELGVTVKELGDRVVSANAYIGADGIVDCLRQDAQIILGGRLADPSLFVGPICHELGWALDDWDRVGLATLAGHLLECGVHSTGGNFEDPPYRVVPDPHNLGFPIGEITDGAVTITKLPGTGGLVDAMTMKTQLYYEIHDPATYLTPDVTADFSAVDVDDLGGDRVRVTGARGRARPDTLKVLVGVDQGWRAVGEMSYGGPGCVARARRAEEIVRRRLEPYAADIDELRIDLQGVDSLYGDQLRGGAPSEVRLRLAVRSRSREVAATAAHETELLYFGPAGGGGNTTSIVPAIGVTPAYLPRELVPIEVEVSES</sequence>
<keyword evidence="3" id="KW-1185">Reference proteome</keyword>
<proteinExistence type="predicted"/>
<protein>
    <submittedName>
        <fullName evidence="2">DUF1446 domain-containing protein</fullName>
    </submittedName>
</protein>
<organism evidence="2 3">
    <name type="scientific">Dactylosporangium maewongense</name>
    <dbReference type="NCBI Taxonomy" id="634393"/>
    <lineage>
        <taxon>Bacteria</taxon>
        <taxon>Bacillati</taxon>
        <taxon>Actinomycetota</taxon>
        <taxon>Actinomycetes</taxon>
        <taxon>Micromonosporales</taxon>
        <taxon>Micromonosporaceae</taxon>
        <taxon>Dactylosporangium</taxon>
    </lineage>
</organism>
<dbReference type="PANTHER" id="PTHR47472:SF1">
    <property type="entry name" value="DUF1446-DOMAIN-CONTAINING PROTEIN"/>
    <property type="match status" value="1"/>
</dbReference>
<reference evidence="2 3" key="1">
    <citation type="journal article" date="2019" name="Int. J. Syst. Evol. Microbiol.">
        <title>The Global Catalogue of Microorganisms (GCM) 10K type strain sequencing project: providing services to taxonomists for standard genome sequencing and annotation.</title>
        <authorList>
            <consortium name="The Broad Institute Genomics Platform"/>
            <consortium name="The Broad Institute Genome Sequencing Center for Infectious Disease"/>
            <person name="Wu L."/>
            <person name="Ma J."/>
        </authorList>
    </citation>
    <scope>NUCLEOTIDE SEQUENCE [LARGE SCALE GENOMIC DNA]</scope>
    <source>
        <strain evidence="2 3">JCM 15933</strain>
    </source>
</reference>